<evidence type="ECO:0000313" key="2">
    <source>
        <dbReference type="EMBL" id="SIR60489.1"/>
    </source>
</evidence>
<evidence type="ECO:0000313" key="4">
    <source>
        <dbReference type="Proteomes" id="UP000187321"/>
    </source>
</evidence>
<dbReference type="GeneID" id="30956150"/>
<keyword evidence="3" id="KW-1185">Reference proteome</keyword>
<protein>
    <submittedName>
        <fullName evidence="2">Uncharacterized protein</fullName>
    </submittedName>
</protein>
<dbReference type="Proteomes" id="UP000187321">
    <property type="component" value="Chromosome"/>
</dbReference>
<sequence>MSSESLEDALETVQEELESLGVDDALAREVVSYRLLVERLGEERNNEWWESIVFTETGRDRLEEVTPKTAVKARIDLAQRIGRKVEQDRLPENTVSLFYLGPTAESQIDAELENIGKEDVPFDALESLSITFDEAGWADGLVDDTEPAIDTTETVMQIGDISDESELKSRRTLREVARQCVVAYGHSTHNSLRVPYYNIDR</sequence>
<dbReference type="NCBIfam" id="NF033447">
    <property type="entry name" value="BrxE_fam"/>
    <property type="match status" value="1"/>
</dbReference>
<proteinExistence type="predicted"/>
<dbReference type="Proteomes" id="UP000185687">
    <property type="component" value="Unassembled WGS sequence"/>
</dbReference>
<evidence type="ECO:0000313" key="3">
    <source>
        <dbReference type="Proteomes" id="UP000185687"/>
    </source>
</evidence>
<dbReference type="STRING" id="588898.BB347_09365"/>
<reference evidence="2 3" key="2">
    <citation type="submission" date="2017-01" db="EMBL/GenBank/DDBJ databases">
        <authorList>
            <person name="Mah S.A."/>
            <person name="Swanson W.J."/>
            <person name="Moy G.W."/>
            <person name="Vacquier V.D."/>
        </authorList>
    </citation>
    <scope>NUCLEOTIDE SEQUENCE [LARGE SCALE GENOMIC DNA]</scope>
    <source>
        <strain evidence="2 3">CGMCC 1.8909</strain>
    </source>
</reference>
<organism evidence="2 3">
    <name type="scientific">Natronorubrum daqingense</name>
    <dbReference type="NCBI Taxonomy" id="588898"/>
    <lineage>
        <taxon>Archaea</taxon>
        <taxon>Methanobacteriati</taxon>
        <taxon>Methanobacteriota</taxon>
        <taxon>Stenosarchaea group</taxon>
        <taxon>Halobacteria</taxon>
        <taxon>Halobacteriales</taxon>
        <taxon>Natrialbaceae</taxon>
        <taxon>Natronorubrum</taxon>
    </lineage>
</organism>
<dbReference type="EMBL" id="FTNP01000002">
    <property type="protein sequence ID" value="SIR60489.1"/>
    <property type="molecule type" value="Genomic_DNA"/>
</dbReference>
<dbReference type="AlphaFoldDB" id="A0A1N7CA56"/>
<dbReference type="Pfam" id="PF26412">
    <property type="entry name" value="BrxE"/>
    <property type="match status" value="1"/>
</dbReference>
<gene>
    <name evidence="1" type="ORF">BB347_09365</name>
    <name evidence="2" type="ORF">SAMN05421809_1597</name>
</gene>
<dbReference type="InterPro" id="IPR058690">
    <property type="entry name" value="BrxE"/>
</dbReference>
<dbReference type="OrthoDB" id="261302at2157"/>
<accession>A0A1N7CA56</accession>
<dbReference type="KEGG" id="hda:BB347_09365"/>
<reference evidence="1 4" key="1">
    <citation type="submission" date="2017-01" db="EMBL/GenBank/DDBJ databases">
        <title>Complete genome sequence of Haloterrigena daqingensis type strain (JX313T).</title>
        <authorList>
            <person name="Shuang W."/>
        </authorList>
    </citation>
    <scope>NUCLEOTIDE SEQUENCE [LARGE SCALE GENOMIC DNA]</scope>
    <source>
        <strain evidence="1 4">JX313</strain>
    </source>
</reference>
<evidence type="ECO:0000313" key="1">
    <source>
        <dbReference type="EMBL" id="APX96811.1"/>
    </source>
</evidence>
<name>A0A1N7CA56_9EURY</name>
<dbReference type="RefSeq" id="WP_076580853.1">
    <property type="nucleotide sequence ID" value="NZ_CP019327.1"/>
</dbReference>
<dbReference type="EMBL" id="CP019327">
    <property type="protein sequence ID" value="APX96811.1"/>
    <property type="molecule type" value="Genomic_DNA"/>
</dbReference>